<dbReference type="InterPro" id="IPR012312">
    <property type="entry name" value="Hemerythrin-like"/>
</dbReference>
<evidence type="ECO:0000256" key="7">
    <source>
        <dbReference type="ARBA" id="ARBA00023136"/>
    </source>
</evidence>
<feature type="transmembrane region" description="Helical" evidence="10">
    <location>
        <begin position="83"/>
        <end position="101"/>
    </location>
</feature>
<dbReference type="InterPro" id="IPR023299">
    <property type="entry name" value="ATPase_P-typ_cyto_dom_N"/>
</dbReference>
<keyword evidence="11" id="KW-0732">Signal</keyword>
<keyword evidence="5" id="KW-1278">Translocase</keyword>
<dbReference type="SUPFAM" id="SSF56784">
    <property type="entry name" value="HAD-like"/>
    <property type="match status" value="1"/>
</dbReference>
<comment type="similarity">
    <text evidence="2 10">Belongs to the cation transport ATPase (P-type) (TC 3.A.3) family. Type IB subfamily.</text>
</comment>
<feature type="signal peptide" evidence="11">
    <location>
        <begin position="1"/>
        <end position="19"/>
    </location>
</feature>
<comment type="subcellular location">
    <subcellularLocation>
        <location evidence="10">Cell membrane</location>
    </subcellularLocation>
    <subcellularLocation>
        <location evidence="1">Membrane</location>
    </subcellularLocation>
</comment>
<dbReference type="InterPro" id="IPR023298">
    <property type="entry name" value="ATPase_P-typ_TM_dom_sf"/>
</dbReference>
<evidence type="ECO:0000256" key="3">
    <source>
        <dbReference type="ARBA" id="ARBA00022692"/>
    </source>
</evidence>
<dbReference type="NCBIfam" id="TIGR01494">
    <property type="entry name" value="ATPase_P-type"/>
    <property type="match status" value="2"/>
</dbReference>
<dbReference type="InterPro" id="IPR027256">
    <property type="entry name" value="P-typ_ATPase_IB"/>
</dbReference>
<name>A0ABS9ZAC3_9HYPH</name>
<dbReference type="InterPro" id="IPR001757">
    <property type="entry name" value="P_typ_ATPase"/>
</dbReference>
<feature type="domain" description="P-type ATPase A" evidence="12">
    <location>
        <begin position="115"/>
        <end position="212"/>
    </location>
</feature>
<dbReference type="EC" id="7.2.2.12" evidence="8"/>
<dbReference type="InterPro" id="IPR059000">
    <property type="entry name" value="ATPase_P-type_domA"/>
</dbReference>
<dbReference type="Pfam" id="PF01814">
    <property type="entry name" value="Hemerythrin"/>
    <property type="match status" value="1"/>
</dbReference>
<feature type="transmembrane region" description="Helical" evidence="10">
    <location>
        <begin position="565"/>
        <end position="584"/>
    </location>
</feature>
<dbReference type="Gene3D" id="1.20.120.520">
    <property type="entry name" value="nmb1532 protein domain like"/>
    <property type="match status" value="1"/>
</dbReference>
<dbReference type="Pfam" id="PF00122">
    <property type="entry name" value="E1-E2_ATPase"/>
    <property type="match status" value="1"/>
</dbReference>
<dbReference type="Gene3D" id="3.40.50.1000">
    <property type="entry name" value="HAD superfamily/HAD-like"/>
    <property type="match status" value="1"/>
</dbReference>
<dbReference type="SUPFAM" id="SSF81653">
    <property type="entry name" value="Calcium ATPase, transduction domain A"/>
    <property type="match status" value="1"/>
</dbReference>
<dbReference type="InterPro" id="IPR008250">
    <property type="entry name" value="ATPase_P-typ_transduc_dom_A_sf"/>
</dbReference>
<evidence type="ECO:0000256" key="10">
    <source>
        <dbReference type="RuleBase" id="RU362081"/>
    </source>
</evidence>
<dbReference type="SFLD" id="SFLDF00027">
    <property type="entry name" value="p-type_atpase"/>
    <property type="match status" value="1"/>
</dbReference>
<keyword evidence="15" id="KW-1185">Reference proteome</keyword>
<feature type="transmembrane region" description="Helical" evidence="10">
    <location>
        <begin position="255"/>
        <end position="280"/>
    </location>
</feature>
<dbReference type="Proteomes" id="UP001139104">
    <property type="component" value="Unassembled WGS sequence"/>
</dbReference>
<dbReference type="SFLD" id="SFLDG00002">
    <property type="entry name" value="C1.7:_P-type_atpase_like"/>
    <property type="match status" value="1"/>
</dbReference>
<organism evidence="14 15">
    <name type="scientific">Candidatus Rhodoblastus alkanivorans</name>
    <dbReference type="NCBI Taxonomy" id="2954117"/>
    <lineage>
        <taxon>Bacteria</taxon>
        <taxon>Pseudomonadati</taxon>
        <taxon>Pseudomonadota</taxon>
        <taxon>Alphaproteobacteria</taxon>
        <taxon>Hyphomicrobiales</taxon>
        <taxon>Rhodoblastaceae</taxon>
        <taxon>Rhodoblastus</taxon>
    </lineage>
</organism>
<dbReference type="Gene3D" id="3.40.1110.10">
    <property type="entry name" value="Calcium-transporting ATPase, cytoplasmic domain N"/>
    <property type="match status" value="1"/>
</dbReference>
<evidence type="ECO:0000256" key="5">
    <source>
        <dbReference type="ARBA" id="ARBA00022967"/>
    </source>
</evidence>
<dbReference type="Gene3D" id="2.70.150.10">
    <property type="entry name" value="Calcium-transporting ATPase, cytoplasmic transduction domain A"/>
    <property type="match status" value="1"/>
</dbReference>
<dbReference type="PRINTS" id="PR00119">
    <property type="entry name" value="CATATPASE"/>
</dbReference>
<dbReference type="SUPFAM" id="SSF81665">
    <property type="entry name" value="Calcium ATPase, transmembrane domain M"/>
    <property type="match status" value="1"/>
</dbReference>
<feature type="domain" description="Hemerythrin-like" evidence="13">
    <location>
        <begin position="625"/>
        <end position="757"/>
    </location>
</feature>
<evidence type="ECO:0000259" key="13">
    <source>
        <dbReference type="Pfam" id="PF01814"/>
    </source>
</evidence>
<evidence type="ECO:0000256" key="1">
    <source>
        <dbReference type="ARBA" id="ARBA00004370"/>
    </source>
</evidence>
<evidence type="ECO:0000256" key="8">
    <source>
        <dbReference type="ARBA" id="ARBA00039097"/>
    </source>
</evidence>
<evidence type="ECO:0000256" key="2">
    <source>
        <dbReference type="ARBA" id="ARBA00006024"/>
    </source>
</evidence>
<gene>
    <name evidence="14" type="ORF">K2U94_17770</name>
</gene>
<comment type="caution">
    <text evidence="14">The sequence shown here is derived from an EMBL/GenBank/DDBJ whole genome shotgun (WGS) entry which is preliminary data.</text>
</comment>
<dbReference type="RefSeq" id="WP_243068484.1">
    <property type="nucleotide sequence ID" value="NZ_JAIVFK010000001.1"/>
</dbReference>
<feature type="transmembrane region" description="Helical" evidence="10">
    <location>
        <begin position="35"/>
        <end position="54"/>
    </location>
</feature>
<dbReference type="InterPro" id="IPR036412">
    <property type="entry name" value="HAD-like_sf"/>
</dbReference>
<proteinExistence type="inferred from homology"/>
<dbReference type="NCBIfam" id="TIGR01525">
    <property type="entry name" value="ATPase-IB_hvy"/>
    <property type="match status" value="1"/>
</dbReference>
<dbReference type="InterPro" id="IPR044492">
    <property type="entry name" value="P_typ_ATPase_HD_dom"/>
</dbReference>
<dbReference type="PANTHER" id="PTHR48085:SF5">
    <property type="entry name" value="CADMIUM_ZINC-TRANSPORTING ATPASE HMA4-RELATED"/>
    <property type="match status" value="1"/>
</dbReference>
<feature type="transmembrane region" description="Helical" evidence="10">
    <location>
        <begin position="230"/>
        <end position="249"/>
    </location>
</feature>
<dbReference type="SFLD" id="SFLDS00003">
    <property type="entry name" value="Haloacid_Dehalogenase"/>
    <property type="match status" value="1"/>
</dbReference>
<dbReference type="InterPro" id="IPR018303">
    <property type="entry name" value="ATPase_P-typ_P_site"/>
</dbReference>
<evidence type="ECO:0000256" key="9">
    <source>
        <dbReference type="ARBA" id="ARBA00047308"/>
    </source>
</evidence>
<dbReference type="InterPro" id="IPR051014">
    <property type="entry name" value="Cation_Transport_ATPase_IB"/>
</dbReference>
<keyword evidence="10" id="KW-0547">Nucleotide-binding</keyword>
<reference evidence="14" key="1">
    <citation type="journal article" date="2022" name="ISME J.">
        <title>Identification of active gaseous-alkane degraders at natural gas seeps.</title>
        <authorList>
            <person name="Farhan Ul Haque M."/>
            <person name="Hernandez M."/>
            <person name="Crombie A.T."/>
            <person name="Murrell J.C."/>
        </authorList>
    </citation>
    <scope>NUCLEOTIDE SEQUENCE</scope>
    <source>
        <strain evidence="14">PC2</strain>
    </source>
</reference>
<evidence type="ECO:0000256" key="4">
    <source>
        <dbReference type="ARBA" id="ARBA00022723"/>
    </source>
</evidence>
<keyword evidence="4 10" id="KW-0479">Metal-binding</keyword>
<dbReference type="PROSITE" id="PS00154">
    <property type="entry name" value="ATPASE_E1_E2"/>
    <property type="match status" value="1"/>
</dbReference>
<keyword evidence="10" id="KW-1003">Cell membrane</keyword>
<evidence type="ECO:0000259" key="12">
    <source>
        <dbReference type="Pfam" id="PF00122"/>
    </source>
</evidence>
<evidence type="ECO:0000313" key="15">
    <source>
        <dbReference type="Proteomes" id="UP001139104"/>
    </source>
</evidence>
<keyword evidence="10" id="KW-0067">ATP-binding</keyword>
<accession>A0ABS9ZAC3</accession>
<sequence length="764" mass="79736">MSAAAIRTVLFLFAVSALAAGAGVSWFGDAQIGRLFWFGGTIPIAILLLVSIIRDLWKGQFGVDVIALLSMGGALALDQPLAAIVIAVMYAGGAVLEDFAVSRAQRSLKGLVDRAPRVAHRRLGDTITDVGVEEVAIGDVLIVRAGEITPIDGIALDSKILLDESALTGESLPLVRQAGEAVRSGAINAGDAFEMQTTALARDSTYAAIVKLAVSAQHAKAPFIRMADRYAAALTPLTLFVAGGAWLWSQDPLRALAVLVVATPCPLILAAPVAFVAGVARAARRGVLVKGGGPLEVLAKVHTVLFDKTGTLTVGGARLTAIETAPAKTADEILRLTASLEQASAHSVAATIVNAARERDLVLSPPRDVREQVGSGLEGVIDGRIVRAGSSTFVLGAAPPPPWAVRAQRRASWRSALSVFVSIDGAPAGALLFADEMRRETPRALDLLRAAGVRRIVMATGDRAETAETIAAALNIDAVLAERTPDEKVAAVILEREQNLTMMVGDGVNDAPALAAAHVGVALGARGASASSEAADVVILVERLDRVAEAIAIAQRTRRIARQSIIVGMGLSGVAMAAAALGFLSPVAGAIGQELIDVAVILNALRALGSGAPRAAKPLDGGGAARLHSEHEKLGRSLDRLRSIADALDDAAGATAQDLIGEADAIVSNAIVIHERKDESEVYPNLVKAESFSYGLAAMGRSHREILHLARLLSLVSRDISEPETEVDAFLIRDAQRLIEAIESLVRLHSAQEEDLYDLATEGI</sequence>
<evidence type="ECO:0000256" key="11">
    <source>
        <dbReference type="SAM" id="SignalP"/>
    </source>
</evidence>
<dbReference type="EMBL" id="JAIVFP010000001">
    <property type="protein sequence ID" value="MCI4684593.1"/>
    <property type="molecule type" value="Genomic_DNA"/>
</dbReference>
<feature type="chain" id="PRO_5046073640" description="P-type Zn(2+) transporter" evidence="11">
    <location>
        <begin position="20"/>
        <end position="764"/>
    </location>
</feature>
<evidence type="ECO:0000256" key="6">
    <source>
        <dbReference type="ARBA" id="ARBA00022989"/>
    </source>
</evidence>
<keyword evidence="7 10" id="KW-0472">Membrane</keyword>
<keyword evidence="3 10" id="KW-0812">Transmembrane</keyword>
<protein>
    <recommendedName>
        <fullName evidence="8">P-type Zn(2+) transporter</fullName>
        <ecNumber evidence="8">7.2.2.12</ecNumber>
    </recommendedName>
</protein>
<evidence type="ECO:0000313" key="14">
    <source>
        <dbReference type="EMBL" id="MCI4684593.1"/>
    </source>
</evidence>
<dbReference type="PANTHER" id="PTHR48085">
    <property type="entry name" value="CADMIUM/ZINC-TRANSPORTING ATPASE HMA2-RELATED"/>
    <property type="match status" value="1"/>
</dbReference>
<keyword evidence="6 10" id="KW-1133">Transmembrane helix</keyword>
<comment type="catalytic activity">
    <reaction evidence="9">
        <text>Zn(2+)(in) + ATP + H2O = Zn(2+)(out) + ADP + phosphate + H(+)</text>
        <dbReference type="Rhea" id="RHEA:20621"/>
        <dbReference type="ChEBI" id="CHEBI:15377"/>
        <dbReference type="ChEBI" id="CHEBI:15378"/>
        <dbReference type="ChEBI" id="CHEBI:29105"/>
        <dbReference type="ChEBI" id="CHEBI:30616"/>
        <dbReference type="ChEBI" id="CHEBI:43474"/>
        <dbReference type="ChEBI" id="CHEBI:456216"/>
        <dbReference type="EC" id="7.2.2.12"/>
    </reaction>
</comment>
<dbReference type="Pfam" id="PF00702">
    <property type="entry name" value="Hydrolase"/>
    <property type="match status" value="1"/>
</dbReference>
<dbReference type="InterPro" id="IPR023214">
    <property type="entry name" value="HAD_sf"/>
</dbReference>